<accession>A0A0D0AWU1</accession>
<sequence>MHNAFLVSFSFSDLWNAQPGRVNLVLETTEIILSRVEGSCSELCLPCATCWTCTVTRISFSGWNLYASHFA</sequence>
<organism evidence="1 2">
    <name type="scientific">Collybiopsis luxurians FD-317 M1</name>
    <dbReference type="NCBI Taxonomy" id="944289"/>
    <lineage>
        <taxon>Eukaryota</taxon>
        <taxon>Fungi</taxon>
        <taxon>Dikarya</taxon>
        <taxon>Basidiomycota</taxon>
        <taxon>Agaricomycotina</taxon>
        <taxon>Agaricomycetes</taxon>
        <taxon>Agaricomycetidae</taxon>
        <taxon>Agaricales</taxon>
        <taxon>Marasmiineae</taxon>
        <taxon>Omphalotaceae</taxon>
        <taxon>Collybiopsis</taxon>
        <taxon>Collybiopsis luxurians</taxon>
    </lineage>
</organism>
<dbReference type="AlphaFoldDB" id="A0A0D0AWU1"/>
<evidence type="ECO:0000313" key="1">
    <source>
        <dbReference type="EMBL" id="KIK54995.1"/>
    </source>
</evidence>
<dbReference type="EMBL" id="KN834810">
    <property type="protein sequence ID" value="KIK54995.1"/>
    <property type="molecule type" value="Genomic_DNA"/>
</dbReference>
<keyword evidence="2" id="KW-1185">Reference proteome</keyword>
<reference evidence="1 2" key="1">
    <citation type="submission" date="2014-04" db="EMBL/GenBank/DDBJ databases">
        <title>Evolutionary Origins and Diversification of the Mycorrhizal Mutualists.</title>
        <authorList>
            <consortium name="DOE Joint Genome Institute"/>
            <consortium name="Mycorrhizal Genomics Consortium"/>
            <person name="Kohler A."/>
            <person name="Kuo A."/>
            <person name="Nagy L.G."/>
            <person name="Floudas D."/>
            <person name="Copeland A."/>
            <person name="Barry K.W."/>
            <person name="Cichocki N."/>
            <person name="Veneault-Fourrey C."/>
            <person name="LaButti K."/>
            <person name="Lindquist E.A."/>
            <person name="Lipzen A."/>
            <person name="Lundell T."/>
            <person name="Morin E."/>
            <person name="Murat C."/>
            <person name="Riley R."/>
            <person name="Ohm R."/>
            <person name="Sun H."/>
            <person name="Tunlid A."/>
            <person name="Henrissat B."/>
            <person name="Grigoriev I.V."/>
            <person name="Hibbett D.S."/>
            <person name="Martin F."/>
        </authorList>
    </citation>
    <scope>NUCLEOTIDE SEQUENCE [LARGE SCALE GENOMIC DNA]</scope>
    <source>
        <strain evidence="1 2">FD-317 M1</strain>
    </source>
</reference>
<evidence type="ECO:0000313" key="2">
    <source>
        <dbReference type="Proteomes" id="UP000053593"/>
    </source>
</evidence>
<name>A0A0D0AWU1_9AGAR</name>
<proteinExistence type="predicted"/>
<dbReference type="Proteomes" id="UP000053593">
    <property type="component" value="Unassembled WGS sequence"/>
</dbReference>
<gene>
    <name evidence="1" type="ORF">GYMLUDRAFT_99761</name>
</gene>
<protein>
    <submittedName>
        <fullName evidence="1">Uncharacterized protein</fullName>
    </submittedName>
</protein>
<dbReference type="HOGENOM" id="CLU_2740283_0_0_1"/>
<dbReference type="OrthoDB" id="2968135at2759"/>